<reference evidence="2 5" key="1">
    <citation type="submission" date="2015-06" db="EMBL/GenBank/DDBJ databases">
        <title>Genome sequence of Pseudoalteromonas carrageenovora.</title>
        <authorList>
            <person name="Xie B.-B."/>
            <person name="Rong J.-C."/>
            <person name="Qin Q.-L."/>
            <person name="Zhang Y.-Z."/>
        </authorList>
    </citation>
    <scope>NUCLEOTIDE SEQUENCE [LARGE SCALE GENOMIC DNA]</scope>
    <source>
        <strain evidence="2 5">IAM 12662</strain>
    </source>
</reference>
<evidence type="ECO:0000313" key="4">
    <source>
        <dbReference type="Proteomes" id="UP000238288"/>
    </source>
</evidence>
<keyword evidence="1" id="KW-0472">Membrane</keyword>
<evidence type="ECO:0000313" key="5">
    <source>
        <dbReference type="Proteomes" id="UP000615003"/>
    </source>
</evidence>
<sequence>MLQNVFMALSTINDYLSIFITWAFVVPFLYNYACTINCRNKHVMFISLVMMLSYTFSLIMFKASLTLTDSIYLDLVIADLLTILTLVYFSYSYAHANATAYYYLVFGLTFNAILHMAMHYDYVVLVTYDYWWLWGVYGVGQFSSDLIMAIVLIINKDILGLVKIKKFLLSSQLLQKTTQNM</sequence>
<reference evidence="3 4" key="2">
    <citation type="submission" date="2017-11" db="EMBL/GenBank/DDBJ databases">
        <authorList>
            <person name="Han C.G."/>
        </authorList>
    </citation>
    <scope>NUCLEOTIDE SEQUENCE [LARGE SCALE GENOMIC DNA]</scope>
    <source>
        <strain evidence="4">ATCC 43555</strain>
        <strain evidence="3">ATCC43555</strain>
    </source>
</reference>
<feature type="transmembrane region" description="Helical" evidence="1">
    <location>
        <begin position="71"/>
        <end position="89"/>
    </location>
</feature>
<dbReference type="EMBL" id="AQGW01000023">
    <property type="protein sequence ID" value="MBE0383568.1"/>
    <property type="molecule type" value="Genomic_DNA"/>
</dbReference>
<evidence type="ECO:0000313" key="3">
    <source>
        <dbReference type="EMBL" id="SOU41776.1"/>
    </source>
</evidence>
<dbReference type="Proteomes" id="UP000238288">
    <property type="component" value="Chromosome PCAR9a"/>
</dbReference>
<name>A0A2K4XBT4_PSEVC</name>
<dbReference type="AlphaFoldDB" id="A0A2K4XBT4"/>
<feature type="transmembrane region" description="Helical" evidence="1">
    <location>
        <begin position="45"/>
        <end position="65"/>
    </location>
</feature>
<accession>A0A2K4XBT4</accession>
<protein>
    <recommendedName>
        <fullName evidence="6">Membrane protein triplicated sequence</fullName>
    </recommendedName>
</protein>
<evidence type="ECO:0000313" key="2">
    <source>
        <dbReference type="EMBL" id="MBE0383568.1"/>
    </source>
</evidence>
<dbReference type="Proteomes" id="UP000615003">
    <property type="component" value="Unassembled WGS sequence"/>
</dbReference>
<feature type="transmembrane region" description="Helical" evidence="1">
    <location>
        <begin position="15"/>
        <end position="33"/>
    </location>
</feature>
<dbReference type="EMBL" id="LT965928">
    <property type="protein sequence ID" value="SOU41776.1"/>
    <property type="molecule type" value="Genomic_DNA"/>
</dbReference>
<proteinExistence type="predicted"/>
<keyword evidence="1" id="KW-1133">Transmembrane helix</keyword>
<evidence type="ECO:0008006" key="6">
    <source>
        <dbReference type="Google" id="ProtNLM"/>
    </source>
</evidence>
<feature type="transmembrane region" description="Helical" evidence="1">
    <location>
        <begin position="101"/>
        <end position="120"/>
    </location>
</feature>
<dbReference type="OrthoDB" id="6312765at2"/>
<keyword evidence="5" id="KW-1185">Reference proteome</keyword>
<keyword evidence="1" id="KW-0812">Transmembrane</keyword>
<evidence type="ECO:0000256" key="1">
    <source>
        <dbReference type="SAM" id="Phobius"/>
    </source>
</evidence>
<organism evidence="3 4">
    <name type="scientific">Pseudoalteromonas carrageenovora IAM 12662</name>
    <dbReference type="NCBI Taxonomy" id="1314868"/>
    <lineage>
        <taxon>Bacteria</taxon>
        <taxon>Pseudomonadati</taxon>
        <taxon>Pseudomonadota</taxon>
        <taxon>Gammaproteobacteria</taxon>
        <taxon>Alteromonadales</taxon>
        <taxon>Pseudoalteromonadaceae</taxon>
        <taxon>Pseudoalteromonas</taxon>
    </lineage>
</organism>
<feature type="transmembrane region" description="Helical" evidence="1">
    <location>
        <begin position="132"/>
        <end position="154"/>
    </location>
</feature>
<gene>
    <name evidence="3" type="ORF">PCAR9_A30967</name>
    <name evidence="2" type="ORF">PCARR_a1849</name>
</gene>